<dbReference type="OrthoDB" id="20807at10239"/>
<sequence length="160" mass="18155">MPPHGPIPCHTMFIAIKETNMSTNARIGLKLDDNNIVSVYHHWDGYPEWLGKQLVDKYTTRDQIEELIDGGDISCIASDSDWNLNDVPEHVQYYSHRGEDCPPKLAESVSEYFEQCDNCGAEYGYVFEKGEWFVYNTAAWAGPVGVAIDLHERIARTEGK</sequence>
<dbReference type="EMBL" id="GU071097">
    <property type="protein sequence ID" value="ADO98007.1"/>
    <property type="molecule type" value="Genomic_DNA"/>
</dbReference>
<evidence type="ECO:0000313" key="1">
    <source>
        <dbReference type="EMBL" id="ADO98007.1"/>
    </source>
</evidence>
<dbReference type="GeneID" id="10329302"/>
<keyword evidence="2" id="KW-1185">Reference proteome</keyword>
<organism evidence="1 2">
    <name type="scientific">Synechococcus phage S-SSM5</name>
    <dbReference type="NCBI Taxonomy" id="445685"/>
    <lineage>
        <taxon>Viruses</taxon>
        <taxon>Duplodnaviria</taxon>
        <taxon>Heunggongvirae</taxon>
        <taxon>Uroviricota</taxon>
        <taxon>Caudoviricetes</taxon>
        <taxon>Pantevenvirales</taxon>
        <taxon>Kyanoviridae</taxon>
        <taxon>Glaucusvirus</taxon>
        <taxon>Glaucusvirus ssm5</taxon>
    </lineage>
</organism>
<name>E3SKA3_9CAUD</name>
<reference evidence="1 2" key="1">
    <citation type="journal article" date="2010" name="Environ. Microbiol.">
        <title>Genomic analysis of oceanic cyanobacterial myoviruses compared with T4-like myoviruses from diverse hosts and environments.</title>
        <authorList>
            <person name="Sullivan M.B."/>
            <person name="Huang K.H."/>
            <person name="Ignacio-Espinoza J.C."/>
            <person name="Berlin A.M."/>
            <person name="Kelly L."/>
            <person name="Weigele P.R."/>
            <person name="DeFrancesco A.S."/>
            <person name="Kern S.E."/>
            <person name="Thompson L.R."/>
            <person name="Young S."/>
            <person name="Yandava C."/>
            <person name="Fu R."/>
            <person name="Krastins B."/>
            <person name="Chase M."/>
            <person name="Sarracino D."/>
            <person name="Osburne M.S."/>
            <person name="Henn M.R."/>
            <person name="Chisholm S.W."/>
        </authorList>
    </citation>
    <scope>NUCLEOTIDE SEQUENCE [LARGE SCALE GENOMIC DNA]</scope>
    <source>
        <strain evidence="1">8102-12</strain>
    </source>
</reference>
<dbReference type="KEGG" id="vg:10329302"/>
<gene>
    <name evidence="1" type="ORF">SSSM5_063</name>
</gene>
<protein>
    <submittedName>
        <fullName evidence="1">Uncharacterized protein</fullName>
    </submittedName>
</protein>
<proteinExistence type="predicted"/>
<dbReference type="Proteomes" id="UP000006526">
    <property type="component" value="Segment"/>
</dbReference>
<evidence type="ECO:0000313" key="2">
    <source>
        <dbReference type="Proteomes" id="UP000006526"/>
    </source>
</evidence>
<accession>E3SKA3</accession>
<dbReference type="RefSeq" id="YP_004324666.1">
    <property type="nucleotide sequence ID" value="NC_015289.1"/>
</dbReference>